<evidence type="ECO:0000256" key="1">
    <source>
        <dbReference type="ARBA" id="ARBA00022490"/>
    </source>
</evidence>
<dbReference type="Gene3D" id="2.30.30.100">
    <property type="match status" value="1"/>
</dbReference>
<dbReference type="GO" id="GO:0000932">
    <property type="term" value="C:P-body"/>
    <property type="evidence" value="ECO:0007669"/>
    <property type="project" value="UniProtKB-SubCell"/>
</dbReference>
<dbReference type="EMBL" id="KQ234279">
    <property type="protein sequence ID" value="KMZ80489.1"/>
    <property type="molecule type" value="Genomic_DNA"/>
</dbReference>
<comment type="similarity">
    <text evidence="4">Belongs to the snRNP Sm proteins family.</text>
</comment>
<evidence type="ECO:0000256" key="2">
    <source>
        <dbReference type="ARBA" id="ARBA00022884"/>
    </source>
</evidence>
<dbReference type="PANTHER" id="PTHR15588:SF8">
    <property type="entry name" value="U6 SNRNA-ASSOCIATED SM-LIKE PROTEIN LSM1"/>
    <property type="match status" value="1"/>
</dbReference>
<evidence type="ECO:0000256" key="4">
    <source>
        <dbReference type="RuleBase" id="RU365047"/>
    </source>
</evidence>
<keyword evidence="3 4" id="KW-0687">Ribonucleoprotein</keyword>
<gene>
    <name evidence="4" type="primary">LSM1</name>
    <name evidence="7" type="ORF">PVIIG_03741</name>
</gene>
<evidence type="ECO:0000313" key="7">
    <source>
        <dbReference type="EMBL" id="KMZ80489.1"/>
    </source>
</evidence>
<dbReference type="GO" id="GO:1990904">
    <property type="term" value="C:ribonucleoprotein complex"/>
    <property type="evidence" value="ECO:0007669"/>
    <property type="project" value="UniProtKB-KW"/>
</dbReference>
<comment type="function">
    <text evidence="4">Probably involved with other LSm subunits in the general process of degradation of mRNAs.</text>
</comment>
<sequence>MAKKRKVALTQGDLDCRVYRYCTVKGEKKKKGILLFFFFAYLTKRKNKIKLLIRTKQGESGVVTGQVKLQGGNTDQELTNQFCEEERLPVTRAEEDTLICAPTARGPMEQPSMPLWLSTFEEDIDTYIFISSRDNKLYLGILRTYDQHGNIFLTHCVEKIIVPDRNCFSDVYVGNLIIRGDNIAYFGSVDEDKYAKMFDYSQPNKGGTEAEATPEGDLPRSQGPLPPENVVLQYKPINQILGYLPDNNHDFAVFEN</sequence>
<keyword evidence="4" id="KW-0507">mRNA processing</keyword>
<dbReference type="InterPro" id="IPR001163">
    <property type="entry name" value="Sm_dom_euk/arc"/>
</dbReference>
<organism evidence="7 8">
    <name type="scientific">Plasmodium vivax India VII</name>
    <dbReference type="NCBI Taxonomy" id="1077284"/>
    <lineage>
        <taxon>Eukaryota</taxon>
        <taxon>Sar</taxon>
        <taxon>Alveolata</taxon>
        <taxon>Apicomplexa</taxon>
        <taxon>Aconoidasida</taxon>
        <taxon>Haemosporida</taxon>
        <taxon>Plasmodiidae</taxon>
        <taxon>Plasmodium</taxon>
        <taxon>Plasmodium (Plasmodium)</taxon>
    </lineage>
</organism>
<comment type="subunit">
    <text evidence="4">LSm subunits form a heteromer with a donut shape.</text>
</comment>
<keyword evidence="2 4" id="KW-0694">RNA-binding</keyword>
<proteinExistence type="inferred from homology"/>
<comment type="subcellular location">
    <subcellularLocation>
        <location evidence="4">Cytoplasm</location>
    </subcellularLocation>
    <subcellularLocation>
        <location evidence="4">Cytoplasm</location>
        <location evidence="4">P-body</location>
    </subcellularLocation>
</comment>
<dbReference type="PANTHER" id="PTHR15588">
    <property type="entry name" value="LSM1"/>
    <property type="match status" value="1"/>
</dbReference>
<dbReference type="InterPro" id="IPR010920">
    <property type="entry name" value="LSM_dom_sf"/>
</dbReference>
<dbReference type="Proteomes" id="UP000053562">
    <property type="component" value="Unassembled WGS sequence"/>
</dbReference>
<dbReference type="InterPro" id="IPR034104">
    <property type="entry name" value="Lsm1"/>
</dbReference>
<feature type="region of interest" description="Disordered" evidence="5">
    <location>
        <begin position="200"/>
        <end position="225"/>
    </location>
</feature>
<dbReference type="SUPFAM" id="SSF50182">
    <property type="entry name" value="Sm-like ribonucleoproteins"/>
    <property type="match status" value="1"/>
</dbReference>
<dbReference type="Pfam" id="PF01423">
    <property type="entry name" value="LSM"/>
    <property type="match status" value="1"/>
</dbReference>
<dbReference type="InterPro" id="IPR044642">
    <property type="entry name" value="PTHR15588"/>
</dbReference>
<dbReference type="OrthoDB" id="422364at2759"/>
<reference evidence="7 8" key="1">
    <citation type="submission" date="2011-08" db="EMBL/GenBank/DDBJ databases">
        <title>The Genome Sequence of Plasmodium vivax India VII.</title>
        <authorList>
            <consortium name="The Broad Institute Genome Sequencing Platform"/>
            <consortium name="The Broad Institute Genome Sequencing Center for Infectious Disease"/>
            <person name="Neafsey D."/>
            <person name="Carlton J."/>
            <person name="Barnwell J."/>
            <person name="Collins W."/>
            <person name="Escalante A."/>
            <person name="Mullikin J."/>
            <person name="Saul A."/>
            <person name="Guigo R."/>
            <person name="Camara F."/>
            <person name="Young S.K."/>
            <person name="Zeng Q."/>
            <person name="Gargeya S."/>
            <person name="Fitzgerald M."/>
            <person name="Haas B."/>
            <person name="Abouelleil A."/>
            <person name="Alvarado L."/>
            <person name="Arachchi H.M."/>
            <person name="Berlin A."/>
            <person name="Brown A."/>
            <person name="Chapman S.B."/>
            <person name="Chen Z."/>
            <person name="Dunbar C."/>
            <person name="Freedman E."/>
            <person name="Gearin G."/>
            <person name="Gellesch M."/>
            <person name="Goldberg J."/>
            <person name="Griggs A."/>
            <person name="Gujja S."/>
            <person name="Heiman D."/>
            <person name="Howarth C."/>
            <person name="Larson L."/>
            <person name="Lui A."/>
            <person name="MacDonald P.J.P."/>
            <person name="Montmayeur A."/>
            <person name="Murphy C."/>
            <person name="Neiman D."/>
            <person name="Pearson M."/>
            <person name="Priest M."/>
            <person name="Roberts A."/>
            <person name="Saif S."/>
            <person name="Shea T."/>
            <person name="Shenoy N."/>
            <person name="Sisk P."/>
            <person name="Stolte C."/>
            <person name="Sykes S."/>
            <person name="Wortman J."/>
            <person name="Nusbaum C."/>
            <person name="Birren B."/>
        </authorList>
    </citation>
    <scope>NUCLEOTIDE SEQUENCE [LARGE SCALE GENOMIC DNA]</scope>
    <source>
        <strain evidence="7 8">India VII</strain>
    </source>
</reference>
<dbReference type="AlphaFoldDB" id="A0A0J9SC43"/>
<feature type="domain" description="Sm" evidence="6">
    <location>
        <begin position="118"/>
        <end position="188"/>
    </location>
</feature>
<evidence type="ECO:0000256" key="3">
    <source>
        <dbReference type="ARBA" id="ARBA00023274"/>
    </source>
</evidence>
<dbReference type="GO" id="GO:1990726">
    <property type="term" value="C:Lsm1-7-Pat1 complex"/>
    <property type="evidence" value="ECO:0007669"/>
    <property type="project" value="TreeGrafter"/>
</dbReference>
<evidence type="ECO:0000256" key="5">
    <source>
        <dbReference type="SAM" id="MobiDB-lite"/>
    </source>
</evidence>
<accession>A0A0J9SC43</accession>
<name>A0A0J9SC43_PLAVI</name>
<dbReference type="GO" id="GO:0006397">
    <property type="term" value="P:mRNA processing"/>
    <property type="evidence" value="ECO:0007669"/>
    <property type="project" value="UniProtKB-UniRule"/>
</dbReference>
<evidence type="ECO:0000313" key="8">
    <source>
        <dbReference type="Proteomes" id="UP000053562"/>
    </source>
</evidence>
<dbReference type="GO" id="GO:0000290">
    <property type="term" value="P:deadenylation-dependent decapping of nuclear-transcribed mRNA"/>
    <property type="evidence" value="ECO:0007669"/>
    <property type="project" value="TreeGrafter"/>
</dbReference>
<dbReference type="SMART" id="SM00651">
    <property type="entry name" value="Sm"/>
    <property type="match status" value="1"/>
</dbReference>
<dbReference type="CDD" id="cd01728">
    <property type="entry name" value="LSm1"/>
    <property type="match status" value="1"/>
</dbReference>
<dbReference type="GO" id="GO:0003729">
    <property type="term" value="F:mRNA binding"/>
    <property type="evidence" value="ECO:0007669"/>
    <property type="project" value="TreeGrafter"/>
</dbReference>
<protein>
    <recommendedName>
        <fullName evidence="4">U6 snRNA-associated Sm-like protein LSm1</fullName>
    </recommendedName>
</protein>
<evidence type="ECO:0000259" key="6">
    <source>
        <dbReference type="SMART" id="SM00651"/>
    </source>
</evidence>
<keyword evidence="1 4" id="KW-0963">Cytoplasm</keyword>